<protein>
    <submittedName>
        <fullName evidence="1">Nitrate reductase</fullName>
    </submittedName>
</protein>
<dbReference type="EMBL" id="WAJS01000024">
    <property type="protein sequence ID" value="KAB1644702.1"/>
    <property type="molecule type" value="Genomic_DNA"/>
</dbReference>
<organism evidence="1 2">
    <name type="scientific">Adlercreutzia muris</name>
    <dbReference type="NCBI Taxonomy" id="1796610"/>
    <lineage>
        <taxon>Bacteria</taxon>
        <taxon>Bacillati</taxon>
        <taxon>Actinomycetota</taxon>
        <taxon>Coriobacteriia</taxon>
        <taxon>Eggerthellales</taxon>
        <taxon>Eggerthellaceae</taxon>
        <taxon>Adlercreutzia</taxon>
    </lineage>
</organism>
<proteinExistence type="predicted"/>
<dbReference type="SUPFAM" id="SSF55909">
    <property type="entry name" value="Pentein"/>
    <property type="match status" value="1"/>
</dbReference>
<accession>A0A7C8BS22</accession>
<gene>
    <name evidence="1" type="ORF">F8D48_08175</name>
</gene>
<dbReference type="GO" id="GO:0019546">
    <property type="term" value="P:L-arginine deiminase pathway"/>
    <property type="evidence" value="ECO:0007669"/>
    <property type="project" value="TreeGrafter"/>
</dbReference>
<dbReference type="GO" id="GO:0016990">
    <property type="term" value="F:arginine deiminase activity"/>
    <property type="evidence" value="ECO:0007669"/>
    <property type="project" value="TreeGrafter"/>
</dbReference>
<evidence type="ECO:0000313" key="2">
    <source>
        <dbReference type="Proteomes" id="UP000479639"/>
    </source>
</evidence>
<dbReference type="AlphaFoldDB" id="A0A7C8BS22"/>
<dbReference type="Gene3D" id="3.75.10.10">
    <property type="entry name" value="L-arginine/glycine Amidinotransferase, Chain A"/>
    <property type="match status" value="1"/>
</dbReference>
<dbReference type="Pfam" id="PF19420">
    <property type="entry name" value="DDAH_eukar"/>
    <property type="match status" value="1"/>
</dbReference>
<reference evidence="1 2" key="1">
    <citation type="submission" date="2019-09" db="EMBL/GenBank/DDBJ databases">
        <title>Whole genome shotgun sequencing (WGS) of Ellagibacter isourolithinifaciens DSM 104140(T) and Adlercreutzia muris DSM 29508(T).</title>
        <authorList>
            <person name="Stoll D.A."/>
            <person name="Danylec N."/>
            <person name="Huch M."/>
        </authorList>
    </citation>
    <scope>NUCLEOTIDE SEQUENCE [LARGE SCALE GENOMIC DNA]</scope>
    <source>
        <strain evidence="1 2">DSM 29508</strain>
    </source>
</reference>
<evidence type="ECO:0000313" key="1">
    <source>
        <dbReference type="EMBL" id="KAB1644702.1"/>
    </source>
</evidence>
<name>A0A7C8BS22_9ACTN</name>
<keyword evidence="2" id="KW-1185">Reference proteome</keyword>
<sequence>MFDEPGEQVFVRNATNPLKKVMMCSPRFYKFNGINVITAEWMRKGDEERNDVMVAEWQMLVDAYEANGIEVVQVQPRPEFEVMTFARDYGCMVKEGAVIGRFRHPVRQVETVAYEEKLKEMGVPIVARVNAGCMEGGDFWMIDDHTLAFGQVDRTDQAGVDNLRDQLQKFGYTVVGVPCPPDNLHLDMIFNIVAPQVALACIDQLPYNFLQMLKRRNFELIPVASEDMYKHGCNVQCIGDGKVVAIQKNKHINDKMRALGLDVIDVPLDQILHAGGGPHCLTQPIYRP</sequence>
<dbReference type="PANTHER" id="PTHR47271:SF2">
    <property type="entry name" value="ARGININE DEIMINASE"/>
    <property type="match status" value="1"/>
</dbReference>
<dbReference type="PANTHER" id="PTHR47271">
    <property type="entry name" value="ARGININE DEIMINASE"/>
    <property type="match status" value="1"/>
</dbReference>
<comment type="caution">
    <text evidence="1">The sequence shown here is derived from an EMBL/GenBank/DDBJ whole genome shotgun (WGS) entry which is preliminary data.</text>
</comment>
<dbReference type="Proteomes" id="UP000479639">
    <property type="component" value="Unassembled WGS sequence"/>
</dbReference>